<accession>A0A6I9WSZ1</accession>
<dbReference type="RefSeq" id="XP_011645489.1">
    <property type="nucleotide sequence ID" value="XM_011647187.2"/>
</dbReference>
<evidence type="ECO:0000256" key="1">
    <source>
        <dbReference type="SAM" id="MobiDB-lite"/>
    </source>
</evidence>
<feature type="transmembrane region" description="Helical" evidence="2">
    <location>
        <begin position="182"/>
        <end position="200"/>
    </location>
</feature>
<keyword evidence="2" id="KW-0472">Membrane</keyword>
<name>A0A6I9WSZ1_9HYME</name>
<evidence type="ECO:0000256" key="2">
    <source>
        <dbReference type="SAM" id="Phobius"/>
    </source>
</evidence>
<dbReference type="GO" id="GO:0005930">
    <property type="term" value="C:axoneme"/>
    <property type="evidence" value="ECO:0007669"/>
    <property type="project" value="TreeGrafter"/>
</dbReference>
<dbReference type="PANTHER" id="PTHR12509">
    <property type="entry name" value="SPERMATOGENESIS-ASSOCIATED 4-RELATED"/>
    <property type="match status" value="1"/>
</dbReference>
<evidence type="ECO:0000313" key="5">
    <source>
        <dbReference type="RefSeq" id="XP_011645489.1"/>
    </source>
</evidence>
<keyword evidence="4" id="KW-1185">Reference proteome</keyword>
<dbReference type="SUPFAM" id="SSF47576">
    <property type="entry name" value="Calponin-homology domain, CH-domain"/>
    <property type="match status" value="1"/>
</dbReference>
<dbReference type="InterPro" id="IPR036872">
    <property type="entry name" value="CH_dom_sf"/>
</dbReference>
<protein>
    <submittedName>
        <fullName evidence="5">Uncharacterized protein LOC105432389</fullName>
    </submittedName>
</protein>
<sequence>MIGDTAQINKEFIEWIDSVPFSRPARNLTRDFSDAVLTAEILKLYYPRHVELHNYAPANSISSKRENWKMLNRKVLAKLEMKLSSDTIHQLANGSQDAIEKLLTKLRMKILRDGVEMHRPKLKDGEDNVEGNNVQISRNKIGDSLSDNNSHVKQPVESLNNLNTDSKTREVKPSSLMCFKRGILVISSWIICFFWIWNIFNILPHFRRRRSNTLEDVTTEQIEDTKDDNVQRTIYAELKQELREKEEVISTLNHKITYLESSMKLKDLRISSLAAQILQNAVEMDQSAKSQSIDGARAKLRSRSHNFHENKTN</sequence>
<evidence type="ECO:0000313" key="4">
    <source>
        <dbReference type="Proteomes" id="UP000504615"/>
    </source>
</evidence>
<proteinExistence type="predicted"/>
<dbReference type="AlphaFoldDB" id="A0A6I9WSZ1"/>
<dbReference type="GeneID" id="105432389"/>
<dbReference type="InterPro" id="IPR001715">
    <property type="entry name" value="CH_dom"/>
</dbReference>
<feature type="domain" description="Calponin-homology (CH)" evidence="3">
    <location>
        <begin position="6"/>
        <end position="111"/>
    </location>
</feature>
<dbReference type="PANTHER" id="PTHR12509:SF9">
    <property type="entry name" value="SPERM FLAGELLAR PROTEIN 1 ISOFORM X1"/>
    <property type="match status" value="1"/>
</dbReference>
<dbReference type="FunFam" id="1.10.418.10:FF:000059">
    <property type="entry name" value="RIKEN cDNA 6430531B16 gene"/>
    <property type="match status" value="1"/>
</dbReference>
<dbReference type="Pfam" id="PF06294">
    <property type="entry name" value="CH_2"/>
    <property type="match status" value="1"/>
</dbReference>
<gene>
    <name evidence="5" type="primary">LOC105432389</name>
</gene>
<keyword evidence="2" id="KW-0812">Transmembrane</keyword>
<dbReference type="KEGG" id="pbar:105432389"/>
<dbReference type="Proteomes" id="UP000504615">
    <property type="component" value="Unplaced"/>
</dbReference>
<evidence type="ECO:0000259" key="3">
    <source>
        <dbReference type="PROSITE" id="PS50021"/>
    </source>
</evidence>
<dbReference type="Gene3D" id="1.10.418.10">
    <property type="entry name" value="Calponin-like domain"/>
    <property type="match status" value="1"/>
</dbReference>
<reference evidence="5" key="1">
    <citation type="submission" date="2025-08" db="UniProtKB">
        <authorList>
            <consortium name="RefSeq"/>
        </authorList>
    </citation>
    <scope>IDENTIFICATION</scope>
</reference>
<dbReference type="InterPro" id="IPR010441">
    <property type="entry name" value="CH_2"/>
</dbReference>
<dbReference type="GO" id="GO:0008017">
    <property type="term" value="F:microtubule binding"/>
    <property type="evidence" value="ECO:0007669"/>
    <property type="project" value="TreeGrafter"/>
</dbReference>
<feature type="region of interest" description="Disordered" evidence="1">
    <location>
        <begin position="289"/>
        <end position="313"/>
    </location>
</feature>
<dbReference type="GO" id="GO:0051493">
    <property type="term" value="P:regulation of cytoskeleton organization"/>
    <property type="evidence" value="ECO:0007669"/>
    <property type="project" value="TreeGrafter"/>
</dbReference>
<dbReference type="InterPro" id="IPR052111">
    <property type="entry name" value="Spermatogenesis_Ciliary_MAP"/>
</dbReference>
<dbReference type="PROSITE" id="PS50021">
    <property type="entry name" value="CH"/>
    <property type="match status" value="1"/>
</dbReference>
<dbReference type="OrthoDB" id="193300at2759"/>
<organism evidence="4 5">
    <name type="scientific">Pogonomyrmex barbatus</name>
    <name type="common">red harvester ant</name>
    <dbReference type="NCBI Taxonomy" id="144034"/>
    <lineage>
        <taxon>Eukaryota</taxon>
        <taxon>Metazoa</taxon>
        <taxon>Ecdysozoa</taxon>
        <taxon>Arthropoda</taxon>
        <taxon>Hexapoda</taxon>
        <taxon>Insecta</taxon>
        <taxon>Pterygota</taxon>
        <taxon>Neoptera</taxon>
        <taxon>Endopterygota</taxon>
        <taxon>Hymenoptera</taxon>
        <taxon>Apocrita</taxon>
        <taxon>Aculeata</taxon>
        <taxon>Formicoidea</taxon>
        <taxon>Formicidae</taxon>
        <taxon>Myrmicinae</taxon>
        <taxon>Pogonomyrmex</taxon>
    </lineage>
</organism>
<keyword evidence="2" id="KW-1133">Transmembrane helix</keyword>